<keyword evidence="1" id="KW-0472">Membrane</keyword>
<keyword evidence="3" id="KW-1185">Reference proteome</keyword>
<evidence type="ECO:0000256" key="1">
    <source>
        <dbReference type="SAM" id="Phobius"/>
    </source>
</evidence>
<organism evidence="2 3">
    <name type="scientific">Aquisalibacillus elongatus</name>
    <dbReference type="NCBI Taxonomy" id="485577"/>
    <lineage>
        <taxon>Bacteria</taxon>
        <taxon>Bacillati</taxon>
        <taxon>Bacillota</taxon>
        <taxon>Bacilli</taxon>
        <taxon>Bacillales</taxon>
        <taxon>Bacillaceae</taxon>
        <taxon>Aquisalibacillus</taxon>
    </lineage>
</organism>
<keyword evidence="1" id="KW-0812">Transmembrane</keyword>
<accession>A0A3N5BWK2</accession>
<dbReference type="AlphaFoldDB" id="A0A3N5BWK2"/>
<proteinExistence type="predicted"/>
<gene>
    <name evidence="2" type="ORF">EDC24_2689</name>
</gene>
<name>A0A3N5BWK2_9BACI</name>
<keyword evidence="1" id="KW-1133">Transmembrane helix</keyword>
<protein>
    <submittedName>
        <fullName evidence="2">Uncharacterized protein</fullName>
    </submittedName>
</protein>
<feature type="transmembrane region" description="Helical" evidence="1">
    <location>
        <begin position="6"/>
        <end position="24"/>
    </location>
</feature>
<dbReference type="Proteomes" id="UP000276443">
    <property type="component" value="Unassembled WGS sequence"/>
</dbReference>
<dbReference type="RefSeq" id="WP_170158592.1">
    <property type="nucleotide sequence ID" value="NZ_RKRF01000013.1"/>
</dbReference>
<comment type="caution">
    <text evidence="2">The sequence shown here is derived from an EMBL/GenBank/DDBJ whole genome shotgun (WGS) entry which is preliminary data.</text>
</comment>
<sequence>MDIVIIVITIGVVMIAITSLSIEAKLRKAIEQNKEIIELLKQVKEK</sequence>
<evidence type="ECO:0000313" key="2">
    <source>
        <dbReference type="EMBL" id="RPF50255.1"/>
    </source>
</evidence>
<dbReference type="EMBL" id="RKRF01000013">
    <property type="protein sequence ID" value="RPF50255.1"/>
    <property type="molecule type" value="Genomic_DNA"/>
</dbReference>
<evidence type="ECO:0000313" key="3">
    <source>
        <dbReference type="Proteomes" id="UP000276443"/>
    </source>
</evidence>
<reference evidence="2 3" key="1">
    <citation type="submission" date="2018-11" db="EMBL/GenBank/DDBJ databases">
        <title>Genomic Encyclopedia of Type Strains, Phase IV (KMG-IV): sequencing the most valuable type-strain genomes for metagenomic binning, comparative biology and taxonomic classification.</title>
        <authorList>
            <person name="Goeker M."/>
        </authorList>
    </citation>
    <scope>NUCLEOTIDE SEQUENCE [LARGE SCALE GENOMIC DNA]</scope>
    <source>
        <strain evidence="2 3">DSM 18090</strain>
    </source>
</reference>